<feature type="compositionally biased region" description="Low complexity" evidence="1">
    <location>
        <begin position="396"/>
        <end position="412"/>
    </location>
</feature>
<evidence type="ECO:0000313" key="2">
    <source>
        <dbReference type="EMBL" id="KAH7018246.1"/>
    </source>
</evidence>
<keyword evidence="3" id="KW-1185">Reference proteome</keyword>
<feature type="compositionally biased region" description="Polar residues" evidence="1">
    <location>
        <begin position="319"/>
        <end position="329"/>
    </location>
</feature>
<accession>A0A9P8XVS7</accession>
<feature type="compositionally biased region" description="Low complexity" evidence="1">
    <location>
        <begin position="475"/>
        <end position="487"/>
    </location>
</feature>
<feature type="compositionally biased region" description="Polar residues" evidence="1">
    <location>
        <begin position="698"/>
        <end position="708"/>
    </location>
</feature>
<gene>
    <name evidence="2" type="ORF">B0I36DRAFT_335573</name>
</gene>
<feature type="compositionally biased region" description="Polar residues" evidence="1">
    <location>
        <begin position="769"/>
        <end position="799"/>
    </location>
</feature>
<dbReference type="GeneID" id="70185041"/>
<dbReference type="Proteomes" id="UP000756346">
    <property type="component" value="Unassembled WGS sequence"/>
</dbReference>
<sequence>MDGGSYNNVVRTSSPFSASSPTSNPNAYKANVNRTKTRKWVEARVQNYDGDDWGGDDYDDEDEPEEPMPAPLQKAPTGGLPSTLRAVSQPLQARSTDATDLYGRRSFGEPGTNLSNPHNGANFAAPSSQHQLPASLPHEQPTYTMSTPPGAQPFSPPAAPSYAAEPQQDPSMMNATFPPRKSSMSGAGGVPQGPYDPQNGFQPGYGTSTRQHEGLPTQESPAPPAANKPRFVRPSDIYKRMSQEKERERLSMESNRPSLDGITGRGNGATSPEASRTSGEQRRKASLDRDEPADYTLHGDRTALPTVAERDQSADISPIKTSTFDTGPSLQAKGPESTSPLLPEVSRMSMFGDDFFSSSIKDLSPPKQTNIAPIAESDERQPREPIAAGAKTTQTSGADSAADAGLGTAAAKKTAHGHLARPSLPGGWVSETPTPLETPAESLPVTDMRLPAPATSRGVASSAAERNDAPANVMATAPGADAAAASDSGEKWEPPSNGPPTKLEQHPTPHSLPPLKTQDPLKGTTDSIREGPGAESATSNIAPSSSVYQDSPQVMSHPQSSSETPVYSRQENLPPTFAPPLGAPRKSTLSSVTTASPLKESDVLREEIIKSLSPAVDSPTHEARLGPPTPSSPNAPDMPHESRSLSGIYDDYYGFQEDKALQETSRYLKSDAEPQQGPAPSAATQANANLPEIRPLSPNKQGLNPQVSTEHRERRFSFDAGPEHVTLSPVEAPTSTAVSFGSMSDRQPSRPEYQAADRTETSNGPPPRETTSGPESTNTQLHAPSQTITHQVSQMSIGANNDGDVNMIDQPSPLSAGKSETPRGATPGPIEDKVLVLPDSTADDSTAPEVVSDQILASDKAEVLPETADAPAPAGNTSGKIMPFREILSIGLPQHRIQKFDETRVQFFNMDTGLGDWLRHMHAQGDGTNTDGPRGGNDLASPTTAPASQQPYYQQYLNASNPNLSMPPPGRTNTGNVAGQSPNMSQGQQAQFGSSGFNTGGQVGTKGKELLQAAGVLGNKGVKTGMKFFNKSKTKLRERGFN</sequence>
<evidence type="ECO:0000256" key="1">
    <source>
        <dbReference type="SAM" id="MobiDB-lite"/>
    </source>
</evidence>
<feature type="compositionally biased region" description="Polar residues" evidence="1">
    <location>
        <begin position="85"/>
        <end position="98"/>
    </location>
</feature>
<evidence type="ECO:0000313" key="3">
    <source>
        <dbReference type="Proteomes" id="UP000756346"/>
    </source>
</evidence>
<reference evidence="2" key="1">
    <citation type="journal article" date="2021" name="Nat. Commun.">
        <title>Genetic determinants of endophytism in the Arabidopsis root mycobiome.</title>
        <authorList>
            <person name="Mesny F."/>
            <person name="Miyauchi S."/>
            <person name="Thiergart T."/>
            <person name="Pickel B."/>
            <person name="Atanasova L."/>
            <person name="Karlsson M."/>
            <person name="Huettel B."/>
            <person name="Barry K.W."/>
            <person name="Haridas S."/>
            <person name="Chen C."/>
            <person name="Bauer D."/>
            <person name="Andreopoulos W."/>
            <person name="Pangilinan J."/>
            <person name="LaButti K."/>
            <person name="Riley R."/>
            <person name="Lipzen A."/>
            <person name="Clum A."/>
            <person name="Drula E."/>
            <person name="Henrissat B."/>
            <person name="Kohler A."/>
            <person name="Grigoriev I.V."/>
            <person name="Martin F.M."/>
            <person name="Hacquard S."/>
        </authorList>
    </citation>
    <scope>NUCLEOTIDE SEQUENCE</scope>
    <source>
        <strain evidence="2">MPI-CAGE-CH-0230</strain>
    </source>
</reference>
<feature type="compositionally biased region" description="Polar residues" evidence="1">
    <location>
        <begin position="971"/>
        <end position="984"/>
    </location>
</feature>
<name>A0A9P8XVS7_9PEZI</name>
<dbReference type="RefSeq" id="XP_046006513.1">
    <property type="nucleotide sequence ID" value="XM_046155495.1"/>
</dbReference>
<feature type="compositionally biased region" description="Low complexity" evidence="1">
    <location>
        <begin position="346"/>
        <end position="359"/>
    </location>
</feature>
<organism evidence="2 3">
    <name type="scientific">Microdochium trichocladiopsis</name>
    <dbReference type="NCBI Taxonomy" id="1682393"/>
    <lineage>
        <taxon>Eukaryota</taxon>
        <taxon>Fungi</taxon>
        <taxon>Dikarya</taxon>
        <taxon>Ascomycota</taxon>
        <taxon>Pezizomycotina</taxon>
        <taxon>Sordariomycetes</taxon>
        <taxon>Xylariomycetidae</taxon>
        <taxon>Xylariales</taxon>
        <taxon>Microdochiaceae</taxon>
        <taxon>Microdochium</taxon>
    </lineage>
</organism>
<feature type="compositionally biased region" description="Polar residues" evidence="1">
    <location>
        <begin position="587"/>
        <end position="596"/>
    </location>
</feature>
<feature type="compositionally biased region" description="Pro residues" evidence="1">
    <location>
        <begin position="150"/>
        <end position="159"/>
    </location>
</feature>
<feature type="compositionally biased region" description="Polar residues" evidence="1">
    <location>
        <begin position="268"/>
        <end position="278"/>
    </location>
</feature>
<dbReference type="AlphaFoldDB" id="A0A9P8XVS7"/>
<feature type="compositionally biased region" description="Low complexity" evidence="1">
    <location>
        <begin position="985"/>
        <end position="997"/>
    </location>
</feature>
<feature type="compositionally biased region" description="Acidic residues" evidence="1">
    <location>
        <begin position="49"/>
        <end position="66"/>
    </location>
</feature>
<proteinExistence type="predicted"/>
<feature type="compositionally biased region" description="Basic and acidic residues" evidence="1">
    <location>
        <begin position="236"/>
        <end position="251"/>
    </location>
</feature>
<comment type="caution">
    <text evidence="2">The sequence shown here is derived from an EMBL/GenBank/DDBJ whole genome shotgun (WGS) entry which is preliminary data.</text>
</comment>
<feature type="compositionally biased region" description="Basic and acidic residues" evidence="1">
    <location>
        <begin position="663"/>
        <end position="672"/>
    </location>
</feature>
<feature type="region of interest" description="Disordered" evidence="1">
    <location>
        <begin position="921"/>
        <end position="947"/>
    </location>
</feature>
<feature type="region of interest" description="Disordered" evidence="1">
    <location>
        <begin position="960"/>
        <end position="1003"/>
    </location>
</feature>
<feature type="compositionally biased region" description="Low complexity" evidence="1">
    <location>
        <begin position="12"/>
        <end position="27"/>
    </location>
</feature>
<feature type="compositionally biased region" description="Polar residues" evidence="1">
    <location>
        <begin position="1"/>
        <end position="11"/>
    </location>
</feature>
<feature type="region of interest" description="Disordered" evidence="1">
    <location>
        <begin position="663"/>
        <end position="831"/>
    </location>
</feature>
<dbReference type="OrthoDB" id="5151921at2759"/>
<feature type="compositionally biased region" description="Polar residues" evidence="1">
    <location>
        <begin position="112"/>
        <end position="132"/>
    </location>
</feature>
<dbReference type="EMBL" id="JAGTJQ010000011">
    <property type="protein sequence ID" value="KAH7018246.1"/>
    <property type="molecule type" value="Genomic_DNA"/>
</dbReference>
<feature type="region of interest" description="Disordered" evidence="1">
    <location>
        <begin position="1"/>
        <end position="651"/>
    </location>
</feature>
<feature type="compositionally biased region" description="Basic and acidic residues" evidence="1">
    <location>
        <begin position="279"/>
        <end position="301"/>
    </location>
</feature>
<feature type="compositionally biased region" description="Polar residues" evidence="1">
    <location>
        <begin position="733"/>
        <end position="746"/>
    </location>
</feature>
<feature type="compositionally biased region" description="Polar residues" evidence="1">
    <location>
        <begin position="199"/>
        <end position="209"/>
    </location>
</feature>
<feature type="compositionally biased region" description="Polar residues" evidence="1">
    <location>
        <begin position="536"/>
        <end position="573"/>
    </location>
</feature>
<protein>
    <submittedName>
        <fullName evidence="2">Uncharacterized protein</fullName>
    </submittedName>
</protein>
<feature type="compositionally biased region" description="Basic and acidic residues" evidence="1">
    <location>
        <begin position="599"/>
        <end position="609"/>
    </location>
</feature>